<organism evidence="2 3">
    <name type="scientific">Pseudoalteromonas denitrificans DSM 6059</name>
    <dbReference type="NCBI Taxonomy" id="1123010"/>
    <lineage>
        <taxon>Bacteria</taxon>
        <taxon>Pseudomonadati</taxon>
        <taxon>Pseudomonadota</taxon>
        <taxon>Gammaproteobacteria</taxon>
        <taxon>Alteromonadales</taxon>
        <taxon>Pseudoalteromonadaceae</taxon>
        <taxon>Pseudoalteromonas</taxon>
    </lineage>
</organism>
<gene>
    <name evidence="2" type="ORF">SAMN02745724_05204</name>
</gene>
<evidence type="ECO:0000313" key="2">
    <source>
        <dbReference type="EMBL" id="SFD69046.1"/>
    </source>
</evidence>
<accession>A0A1I1UDX4</accession>
<dbReference type="AlphaFoldDB" id="A0A1I1UDX4"/>
<proteinExistence type="predicted"/>
<dbReference type="InterPro" id="IPR018668">
    <property type="entry name" value="DNA-binding_VF530-like"/>
</dbReference>
<dbReference type="STRING" id="1123010.SAMN02745724_05204"/>
<dbReference type="OrthoDB" id="9806870at2"/>
<reference evidence="2 3" key="1">
    <citation type="submission" date="2016-10" db="EMBL/GenBank/DDBJ databases">
        <authorList>
            <person name="de Groot N.N."/>
        </authorList>
    </citation>
    <scope>NUCLEOTIDE SEQUENCE [LARGE SCALE GENOMIC DNA]</scope>
    <source>
        <strain evidence="2 3">DSM 6059</strain>
    </source>
</reference>
<dbReference type="Pfam" id="PF09905">
    <property type="entry name" value="VF530"/>
    <property type="match status" value="1"/>
</dbReference>
<dbReference type="Proteomes" id="UP000198862">
    <property type="component" value="Unassembled WGS sequence"/>
</dbReference>
<keyword evidence="3" id="KW-1185">Reference proteome</keyword>
<dbReference type="EMBL" id="FOLO01000087">
    <property type="protein sequence ID" value="SFD69046.1"/>
    <property type="molecule type" value="Genomic_DNA"/>
</dbReference>
<feature type="compositionally biased region" description="Low complexity" evidence="1">
    <location>
        <begin position="123"/>
        <end position="134"/>
    </location>
</feature>
<dbReference type="InterPro" id="IPR036361">
    <property type="entry name" value="SAP_dom_sf"/>
</dbReference>
<feature type="region of interest" description="Disordered" evidence="1">
    <location>
        <begin position="93"/>
        <end position="134"/>
    </location>
</feature>
<protein>
    <submittedName>
        <fullName evidence="2">Uncharacterized conserved protein</fullName>
    </submittedName>
</protein>
<evidence type="ECO:0000256" key="1">
    <source>
        <dbReference type="SAM" id="MobiDB-lite"/>
    </source>
</evidence>
<dbReference type="RefSeq" id="WP_091991632.1">
    <property type="nucleotide sequence ID" value="NZ_FOLO01000087.1"/>
</dbReference>
<name>A0A1I1UDX4_9GAMM</name>
<evidence type="ECO:0000313" key="3">
    <source>
        <dbReference type="Proteomes" id="UP000198862"/>
    </source>
</evidence>
<dbReference type="GO" id="GO:0003677">
    <property type="term" value="F:DNA binding"/>
    <property type="evidence" value="ECO:0007669"/>
    <property type="project" value="InterPro"/>
</dbReference>
<dbReference type="Gene3D" id="1.10.720.30">
    <property type="entry name" value="SAP domain"/>
    <property type="match status" value="1"/>
</dbReference>
<sequence>MNTKEIYQNNPLQGVKLETILNELVDHYGWEILFAYLSINCFKMNPSIPSSLKFLRKSDWAKEKVEAFYMYKLLGYPKADDIQFQLPPRDRIVPEHHKARGPVNLSLEDAQRIKDKKSKTSYKKPSTPSNPWGQ</sequence>